<dbReference type="Pfam" id="PF09002">
    <property type="entry name" value="Card1_endonuc"/>
    <property type="match status" value="1"/>
</dbReference>
<dbReference type="InterPro" id="IPR011335">
    <property type="entry name" value="Restrct_endonuc-II-like"/>
</dbReference>
<evidence type="ECO:0000259" key="1">
    <source>
        <dbReference type="Pfam" id="PF09002"/>
    </source>
</evidence>
<protein>
    <recommendedName>
        <fullName evidence="1">Card1 endonuclease domain-containing protein</fullName>
    </recommendedName>
</protein>
<dbReference type="RefSeq" id="WP_169751157.1">
    <property type="nucleotide sequence ID" value="NZ_CP012154.1"/>
</dbReference>
<dbReference type="EMBL" id="CP012154">
    <property type="protein sequence ID" value="AKS42472.1"/>
    <property type="molecule type" value="Genomic_DNA"/>
</dbReference>
<dbReference type="GO" id="GO:0003676">
    <property type="term" value="F:nucleic acid binding"/>
    <property type="evidence" value="ECO:0007669"/>
    <property type="project" value="InterPro"/>
</dbReference>
<organism evidence="2 3">
    <name type="scientific">Wenzhouxiangella marina</name>
    <dbReference type="NCBI Taxonomy" id="1579979"/>
    <lineage>
        <taxon>Bacteria</taxon>
        <taxon>Pseudomonadati</taxon>
        <taxon>Pseudomonadota</taxon>
        <taxon>Gammaproteobacteria</taxon>
        <taxon>Chromatiales</taxon>
        <taxon>Wenzhouxiangellaceae</taxon>
        <taxon>Wenzhouxiangella</taxon>
    </lineage>
</organism>
<dbReference type="InterPro" id="IPR011856">
    <property type="entry name" value="tRNA_endonuc-like_dom_sf"/>
</dbReference>
<accession>A0A0K0XXW4</accession>
<sequence>MNLLLFPSGDALHDLVLPLHLRPERVWLLATPEHADSQASLGRLLGGHGLPSEKLSLPEFDNCTDPSGALIELLAPVIEGERDAPLILALGASASPWELVAEQVLAGLLEERDLRVLALTGQARRMVQLRPSPITLSEVPSLLVPDDYLGACGATLRRASSDSTDYAENAHERRELSLEMARRCGELGGSIGALNYVAIRALDRETEALTYPRQHLSRQPGQALREMLDAFQSAGLIDYDGRRELVFQSTAACRYLAGGWLEEYAWLTASELEVEHLSAGLELTWNGGRGMEPRNELDLFVLHHNRALTVECKTANMGRGDTTARILYKLDSIADRLSSLPGNAVLLSAREVPELIVKRADAQGIAVLSGGQLPRFRDWLRRWMKN</sequence>
<dbReference type="SUPFAM" id="SSF52980">
    <property type="entry name" value="Restriction endonuclease-like"/>
    <property type="match status" value="1"/>
</dbReference>
<dbReference type="InterPro" id="IPR015093">
    <property type="entry name" value="Card1_endonucl_dom"/>
</dbReference>
<dbReference type="Gene3D" id="1.10.10.680">
    <property type="entry name" value="Hypothetical protein VC1899 (Restriction endonuclease-like)"/>
    <property type="match status" value="1"/>
</dbReference>
<evidence type="ECO:0000313" key="2">
    <source>
        <dbReference type="EMBL" id="AKS42472.1"/>
    </source>
</evidence>
<gene>
    <name evidence="2" type="ORF">WM2015_2107</name>
</gene>
<dbReference type="Proteomes" id="UP000066624">
    <property type="component" value="Chromosome"/>
</dbReference>
<dbReference type="KEGG" id="wma:WM2015_2107"/>
<dbReference type="STRING" id="1579979.WM2015_2107"/>
<dbReference type="AlphaFoldDB" id="A0A0K0XXW4"/>
<proteinExistence type="predicted"/>
<dbReference type="Gene3D" id="3.40.1350.10">
    <property type="match status" value="1"/>
</dbReference>
<reference evidence="3" key="1">
    <citation type="submission" date="2015-07" db="EMBL/GenBank/DDBJ databases">
        <authorList>
            <person name="Kim K.M."/>
        </authorList>
    </citation>
    <scope>NUCLEOTIDE SEQUENCE [LARGE SCALE GENOMIC DNA]</scope>
    <source>
        <strain evidence="3">KCTC 42284</strain>
    </source>
</reference>
<feature type="domain" description="Card1 endonuclease" evidence="1">
    <location>
        <begin position="252"/>
        <end position="385"/>
    </location>
</feature>
<keyword evidence="3" id="KW-1185">Reference proteome</keyword>
<evidence type="ECO:0000313" key="3">
    <source>
        <dbReference type="Proteomes" id="UP000066624"/>
    </source>
</evidence>
<name>A0A0K0XXW4_9GAMM</name>